<dbReference type="InterPro" id="IPR008271">
    <property type="entry name" value="Ser/Thr_kinase_AS"/>
</dbReference>
<feature type="region of interest" description="Disordered" evidence="6">
    <location>
        <begin position="398"/>
        <end position="470"/>
    </location>
</feature>
<reference evidence="9 10" key="1">
    <citation type="journal article" date="2010" name="Science">
        <title>Genomic analysis of organismal complexity in the multicellular green alga Volvox carteri.</title>
        <authorList>
            <person name="Prochnik S.E."/>
            <person name="Umen J."/>
            <person name="Nedelcu A.M."/>
            <person name="Hallmann A."/>
            <person name="Miller S.M."/>
            <person name="Nishii I."/>
            <person name="Ferris P."/>
            <person name="Kuo A."/>
            <person name="Mitros T."/>
            <person name="Fritz-Laylin L.K."/>
            <person name="Hellsten U."/>
            <person name="Chapman J."/>
            <person name="Simakov O."/>
            <person name="Rensing S.A."/>
            <person name="Terry A."/>
            <person name="Pangilinan J."/>
            <person name="Kapitonov V."/>
            <person name="Jurka J."/>
            <person name="Salamov A."/>
            <person name="Shapiro H."/>
            <person name="Schmutz J."/>
            <person name="Grimwood J."/>
            <person name="Lindquist E."/>
            <person name="Lucas S."/>
            <person name="Grigoriev I.V."/>
            <person name="Schmitt R."/>
            <person name="Kirk D."/>
            <person name="Rokhsar D.S."/>
        </authorList>
    </citation>
    <scope>NUCLEOTIDE SEQUENCE [LARGE SCALE GENOMIC DNA]</scope>
    <source>
        <strain evidence="10">f. Nagariensis / Eve</strain>
    </source>
</reference>
<evidence type="ECO:0000313" key="10">
    <source>
        <dbReference type="Proteomes" id="UP000001058"/>
    </source>
</evidence>
<dbReference type="GO" id="GO:0008017">
    <property type="term" value="F:microtubule binding"/>
    <property type="evidence" value="ECO:0007669"/>
    <property type="project" value="InterPro"/>
</dbReference>
<dbReference type="STRING" id="3068.D8TH19"/>
<dbReference type="GO" id="GO:0004672">
    <property type="term" value="F:protein kinase activity"/>
    <property type="evidence" value="ECO:0007669"/>
    <property type="project" value="InterPro"/>
</dbReference>
<dbReference type="OrthoDB" id="24822at2759"/>
<dbReference type="CDD" id="cd14010">
    <property type="entry name" value="STKc_ULK4"/>
    <property type="match status" value="1"/>
</dbReference>
<feature type="domain" description="Protein kinase" evidence="8">
    <location>
        <begin position="4"/>
        <end position="256"/>
    </location>
</feature>
<dbReference type="SUPFAM" id="SSF56112">
    <property type="entry name" value="Protein kinase-like (PK-like)"/>
    <property type="match status" value="1"/>
</dbReference>
<dbReference type="PANTHER" id="PTHR46562">
    <property type="entry name" value="SERINE/THREONINE-KINASE ULK4-LIKE PROTEIN-RELATED"/>
    <property type="match status" value="1"/>
</dbReference>
<keyword evidence="4 5" id="KW-0067">ATP-binding</keyword>
<feature type="transmembrane region" description="Helical" evidence="7">
    <location>
        <begin position="1412"/>
        <end position="1432"/>
    </location>
</feature>
<dbReference type="PROSITE" id="PS50011">
    <property type="entry name" value="PROTEIN_KINASE_DOM"/>
    <property type="match status" value="1"/>
</dbReference>
<dbReference type="PROSITE" id="PS00107">
    <property type="entry name" value="PROTEIN_KINASE_ATP"/>
    <property type="match status" value="1"/>
</dbReference>
<dbReference type="InterPro" id="IPR044591">
    <property type="entry name" value="RUK"/>
</dbReference>
<dbReference type="GeneID" id="9621880"/>
<dbReference type="SUPFAM" id="SSF48371">
    <property type="entry name" value="ARM repeat"/>
    <property type="match status" value="2"/>
</dbReference>
<name>D8TH19_VOLCA</name>
<dbReference type="InterPro" id="IPR056980">
    <property type="entry name" value="ARM_RUK"/>
</dbReference>
<dbReference type="EMBL" id="GL378323">
    <property type="protein sequence ID" value="EFJ52632.1"/>
    <property type="molecule type" value="Genomic_DNA"/>
</dbReference>
<evidence type="ECO:0000256" key="6">
    <source>
        <dbReference type="SAM" id="MobiDB-lite"/>
    </source>
</evidence>
<dbReference type="Proteomes" id="UP000001058">
    <property type="component" value="Unassembled WGS sequence"/>
</dbReference>
<dbReference type="InterPro" id="IPR011989">
    <property type="entry name" value="ARM-like"/>
</dbReference>
<feature type="compositionally biased region" description="Polar residues" evidence="6">
    <location>
        <begin position="415"/>
        <end position="425"/>
    </location>
</feature>
<keyword evidence="3" id="KW-0418">Kinase</keyword>
<evidence type="ECO:0000256" key="4">
    <source>
        <dbReference type="ARBA" id="ARBA00022840"/>
    </source>
</evidence>
<dbReference type="Gene3D" id="1.10.510.10">
    <property type="entry name" value="Transferase(Phosphotransferase) domain 1"/>
    <property type="match status" value="1"/>
</dbReference>
<dbReference type="Pfam" id="PF00069">
    <property type="entry name" value="Pkinase"/>
    <property type="match status" value="1"/>
</dbReference>
<dbReference type="RefSeq" id="XP_002945637.1">
    <property type="nucleotide sequence ID" value="XM_002945591.1"/>
</dbReference>
<gene>
    <name evidence="9" type="ORF">VOLCADRAFT_102610</name>
</gene>
<feature type="compositionally biased region" description="Low complexity" evidence="6">
    <location>
        <begin position="461"/>
        <end position="470"/>
    </location>
</feature>
<evidence type="ECO:0000256" key="2">
    <source>
        <dbReference type="ARBA" id="ARBA00022741"/>
    </source>
</evidence>
<dbReference type="SMART" id="SM00220">
    <property type="entry name" value="S_TKc"/>
    <property type="match status" value="1"/>
</dbReference>
<organism evidence="10">
    <name type="scientific">Volvox carteri f. nagariensis</name>
    <dbReference type="NCBI Taxonomy" id="3068"/>
    <lineage>
        <taxon>Eukaryota</taxon>
        <taxon>Viridiplantae</taxon>
        <taxon>Chlorophyta</taxon>
        <taxon>core chlorophytes</taxon>
        <taxon>Chlorophyceae</taxon>
        <taxon>CS clade</taxon>
        <taxon>Chlamydomonadales</taxon>
        <taxon>Volvocaceae</taxon>
        <taxon>Volvox</taxon>
    </lineage>
</organism>
<keyword evidence="2 5" id="KW-0547">Nucleotide-binding</keyword>
<evidence type="ECO:0000256" key="7">
    <source>
        <dbReference type="SAM" id="Phobius"/>
    </source>
</evidence>
<dbReference type="InterPro" id="IPR017441">
    <property type="entry name" value="Protein_kinase_ATP_BS"/>
</dbReference>
<accession>D8TH19</accession>
<dbReference type="InterPro" id="IPR056981">
    <property type="entry name" value="HEAT_ULK4_RUNKEL"/>
</dbReference>
<keyword evidence="7" id="KW-0472">Membrane</keyword>
<evidence type="ECO:0000256" key="5">
    <source>
        <dbReference type="PROSITE-ProRule" id="PRU10141"/>
    </source>
</evidence>
<keyword evidence="10" id="KW-1185">Reference proteome</keyword>
<dbReference type="InParanoid" id="D8TH19"/>
<dbReference type="KEGG" id="vcn:VOLCADRAFT_102610"/>
<dbReference type="Pfam" id="PF24970">
    <property type="entry name" value="ARM_RUK"/>
    <property type="match status" value="1"/>
</dbReference>
<dbReference type="InterPro" id="IPR016024">
    <property type="entry name" value="ARM-type_fold"/>
</dbReference>
<evidence type="ECO:0000313" key="9">
    <source>
        <dbReference type="EMBL" id="EFJ52632.1"/>
    </source>
</evidence>
<proteinExistence type="predicted"/>
<feature type="binding site" evidence="5">
    <location>
        <position position="33"/>
    </location>
    <ligand>
        <name>ATP</name>
        <dbReference type="ChEBI" id="CHEBI:30616"/>
    </ligand>
</feature>
<sequence>MNQYHIYEKIGHGKHSTVYKGRKKKTISYYAIKSVDKTQKARVLQEVRTMHALDHKNILKFYAWYETTNHLWLILEFCVGGDLMSLLRQDVRLPESSVHDFARDLVTALQYLHSKEIIYCDLKPSNILLDENGRMKLGGFGLSRRLADINKKPLQALPQAMRGTPCYMAPELFSDGATHSTASDLWAVGCVLYECSMGRPPFLNSSFNQLVHEILNNEPQPIPGASEAYHDMITRLLDKNPATRIKWKELCAHRFWQVRLPHLELPLEPALDAFIARYGLAPTVEEMRLSTRDGLKLDKGRTMRQSVDITRLSRIALHNLEREGDGADYSSAVAGAAAAEAQQGDIRIDSADAELDFEETREEAVDEESPVCPAPGDDGLVIDQGAAAAAAAHQSSHAGLGAQAPARRGAVGPSESISGGITGVSTAGRVQGRGGDDLRRSAALGGGRAGDTAADLDDGKGAAASSSGAGMDDDLLVETGSLITDRDAASLEDLIWHASDTAVKPIVANRRIERLPEPRYEAASLPFKPWSLAEMLSANQADLEGFLTHIYRAIASAAPLKDKVNVLSYFETLCVDTNAANVLINSSLTILFIRMLRNARAPMLRIRLASVLGLLVRHATYISEELAHTGVVEVLGEALKDKNERVRRRVIATLGELLFYIATQQQDNAAAAAGTGGAAPADPAGVWGISPNTYAQVIRLLRDKDDEVAAHYAVKTVENICSQGGEWAARFATQDVVLSLVQLINNTGKGEQLRATAASTLARLLRHSPTLLAHTVDKYGIRLFVGCLLEGTVSASASAGGGTGGGNAGGAGGASSKVQTAALNLLNLTLAQPDLSTRARASLAEERGLLPGLIALMDHSLPLIRAKAVVTVMLLSRLSPRWLLEACKAKLTTTVERLVRDKDEYLTRALTALRAEAARLVPAIATSISDELRSSSTAGGSRRNPMGGLVGAGGSGSRPQPSKSVLVLFPVLQHMLGSPHFRSAVVSGQLVADLASWLTLTAGPAAGGSIGGGAGSSLAGSSGSSGAALLTDFKTTLMHVLEALCQQGELVLQHYSAVLNTLLPALCGVVSAEAEGGDTRFFCLRMVSDVLQTLLLDEELYGSVQLRAEGSSGVAATQIDRVLRSHILPLVPRLLRDEDPMPLYALKLLGGLLEINLAYVADVEAMGLASQFFEFLSLEHSNNNVHNIRLCRQIIAAGSMPASQLLELQVAEKVAAVLEYASNNAVEPFLEPVLELVNTILQRDALEVSQGRSDGSLAAVFLEQAGVLLDNCAHPDIPVCSSAASATTSLVALFPQQCAPWLLAPENASALATMLAGQHLQPGAGHAQGVGPQVVPPSLQQPLLEAVATALEVAGAATPSSELAQLYDVVRQAAASSQDPSVRSIAGEVAVRPDEIGRCLPLAYNQTTRERYDAIVCVLVVDALAVAFVAVVGRDKKWRTQK</sequence>
<keyword evidence="7" id="KW-0812">Transmembrane</keyword>
<feature type="region of interest" description="Disordered" evidence="6">
    <location>
        <begin position="932"/>
        <end position="958"/>
    </location>
</feature>
<keyword evidence="7" id="KW-1133">Transmembrane helix</keyword>
<feature type="compositionally biased region" description="Acidic residues" evidence="6">
    <location>
        <begin position="358"/>
        <end position="369"/>
    </location>
</feature>
<feature type="region of interest" description="Disordered" evidence="6">
    <location>
        <begin position="358"/>
        <end position="380"/>
    </location>
</feature>
<dbReference type="PROSITE" id="PS00108">
    <property type="entry name" value="PROTEIN_KINASE_ST"/>
    <property type="match status" value="1"/>
</dbReference>
<dbReference type="eggNOG" id="KOG0597">
    <property type="taxonomic scope" value="Eukaryota"/>
</dbReference>
<keyword evidence="1" id="KW-0808">Transferase</keyword>
<dbReference type="GO" id="GO:0005524">
    <property type="term" value="F:ATP binding"/>
    <property type="evidence" value="ECO:0007669"/>
    <property type="project" value="UniProtKB-UniRule"/>
</dbReference>
<dbReference type="PANTHER" id="PTHR46562:SF1">
    <property type="entry name" value="SERINE_THREONINE-PROTEIN KINASE ULK4"/>
    <property type="match status" value="1"/>
</dbReference>
<dbReference type="InterPro" id="IPR011009">
    <property type="entry name" value="Kinase-like_dom_sf"/>
</dbReference>
<dbReference type="InterPro" id="IPR000719">
    <property type="entry name" value="Prot_kinase_dom"/>
</dbReference>
<dbReference type="Gene3D" id="1.25.10.10">
    <property type="entry name" value="Leucine-rich Repeat Variant"/>
    <property type="match status" value="1"/>
</dbReference>
<evidence type="ECO:0000259" key="8">
    <source>
        <dbReference type="PROSITE" id="PS50011"/>
    </source>
</evidence>
<dbReference type="GO" id="GO:0000914">
    <property type="term" value="P:phragmoplast assembly"/>
    <property type="evidence" value="ECO:0007669"/>
    <property type="project" value="InterPro"/>
</dbReference>
<protein>
    <recommendedName>
        <fullName evidence="8">Protein kinase domain-containing protein</fullName>
    </recommendedName>
</protein>
<evidence type="ECO:0000256" key="3">
    <source>
        <dbReference type="ARBA" id="ARBA00022777"/>
    </source>
</evidence>
<dbReference type="FunCoup" id="D8TH19">
    <property type="interactions" value="864"/>
</dbReference>
<evidence type="ECO:0000256" key="1">
    <source>
        <dbReference type="ARBA" id="ARBA00022679"/>
    </source>
</evidence>
<dbReference type="Pfam" id="PF23606">
    <property type="entry name" value="HEAT_ULK4"/>
    <property type="match status" value="1"/>
</dbReference>